<comment type="caution">
    <text evidence="7">The sequence shown here is derived from an EMBL/GenBank/DDBJ whole genome shotgun (WGS) entry which is preliminary data.</text>
</comment>
<dbReference type="InterPro" id="IPR011990">
    <property type="entry name" value="TPR-like_helical_dom_sf"/>
</dbReference>
<evidence type="ECO:0000256" key="5">
    <source>
        <dbReference type="SAM" id="MobiDB-lite"/>
    </source>
</evidence>
<dbReference type="InterPro" id="IPR019734">
    <property type="entry name" value="TPR_rpt"/>
</dbReference>
<feature type="compositionally biased region" description="Acidic residues" evidence="5">
    <location>
        <begin position="1093"/>
        <end position="1103"/>
    </location>
</feature>
<keyword evidence="6" id="KW-0732">Signal</keyword>
<dbReference type="Proteomes" id="UP000321046">
    <property type="component" value="Unassembled WGS sequence"/>
</dbReference>
<feature type="repeat" description="TPR" evidence="3">
    <location>
        <begin position="186"/>
        <end position="219"/>
    </location>
</feature>
<evidence type="ECO:0000256" key="1">
    <source>
        <dbReference type="ARBA" id="ARBA00022737"/>
    </source>
</evidence>
<dbReference type="PROSITE" id="PS50005">
    <property type="entry name" value="TPR"/>
    <property type="match status" value="4"/>
</dbReference>
<feature type="repeat" description="TPR" evidence="3">
    <location>
        <begin position="473"/>
        <end position="506"/>
    </location>
</feature>
<dbReference type="PANTHER" id="PTHR45641:SF19">
    <property type="entry name" value="NEPHROCYSTIN-3"/>
    <property type="match status" value="1"/>
</dbReference>
<accession>A0A5C6WYQ3</accession>
<dbReference type="RefSeq" id="WP_146974977.1">
    <property type="nucleotide sequence ID" value="NZ_VOSL01000054.1"/>
</dbReference>
<keyword evidence="2 3" id="KW-0802">TPR repeat</keyword>
<evidence type="ECO:0000256" key="4">
    <source>
        <dbReference type="SAM" id="Coils"/>
    </source>
</evidence>
<feature type="signal peptide" evidence="6">
    <location>
        <begin position="1"/>
        <end position="31"/>
    </location>
</feature>
<feature type="repeat" description="TPR" evidence="3">
    <location>
        <begin position="813"/>
        <end position="846"/>
    </location>
</feature>
<dbReference type="Gene3D" id="1.25.40.10">
    <property type="entry name" value="Tetratricopeptide repeat domain"/>
    <property type="match status" value="5"/>
</dbReference>
<evidence type="ECO:0000313" key="7">
    <source>
        <dbReference type="EMBL" id="TXD34583.1"/>
    </source>
</evidence>
<dbReference type="Pfam" id="PF13174">
    <property type="entry name" value="TPR_6"/>
    <property type="match status" value="1"/>
</dbReference>
<proteinExistence type="predicted"/>
<keyword evidence="1" id="KW-0677">Repeat</keyword>
<evidence type="ECO:0000256" key="3">
    <source>
        <dbReference type="PROSITE-ProRule" id="PRU00339"/>
    </source>
</evidence>
<gene>
    <name evidence="7" type="ORF">FRC96_13270</name>
</gene>
<feature type="region of interest" description="Disordered" evidence="5">
    <location>
        <begin position="1081"/>
        <end position="1103"/>
    </location>
</feature>
<feature type="chain" id="PRO_5023037624" evidence="6">
    <location>
        <begin position="32"/>
        <end position="1103"/>
    </location>
</feature>
<feature type="coiled-coil region" evidence="4">
    <location>
        <begin position="147"/>
        <end position="174"/>
    </location>
</feature>
<sequence length="1103" mass="128641">MKSFYDHHSPRRWRVLLAAAALSLTLGPLEAAAQPEEDEKVEHEIAVQETTQQTERPTLEDEQQGPRFSATQFVTQRSLASLQRQDEAIVQLRDLIRSTPESDPQRAEYLFNLSEIFWERSRYYDDSAVERQDECYRIDDTGDEQAARRCRAQMEDMQAEAKRLREESVQLYVDIIRGYPDFGELDKVYFYLGSNLMDVGRKTEALDIFRELIANYPQTEFVPQVLLYFGEYYFDEGEMFEALKAYQKVAEYPESSVYPYGLYKLAWTYYNLENYERTIEVFLTVIDAARERPDDGTMVALMRQVRQDIVRAYAQIGSPDQAVEFFQDIAPEREDWLKMTERLAVFYGDQVQLSDSTRMYRELISLNQESVKTVDYQYEIVRNQTTNNAYSEESIQELVRMMRLVQLADGGQFEDTEEQNYPRIRSKVEEAARNWSTTYHREAQRTKNADLYAMAYYLYKFYLETFQDTEHEYMMTFFYGELLYQLENWEEAAAAYERVLELEPEGEYTKEAVLATVLAYFYIVDTSEERAVIEATFDEEDGEEETPAIPEPKELPEVYQKLMAACENYVEYVPDGDRMVDVKYTMARTYYDFDHLEKAATIFEDIAFTHSDHRLAVISANLHLDSLNLLQNFDNLNAAVERYIEVDPIEDAEFQEDVTNLHMAIRFKICTVHDDEEEWRQAAECFVAYASDFPDSEYVDKALYNAALDFERLREIGPAIQVRLHLLRVRPSSELAPETLFNIGGNYHALAVYSEASRFYEAFVRNFPDHEKAEDALSNASTFRQGLGQYDEAIANYERYMELFASENKQETAEVFFQIAQIYEEQGKKNEAFEQYQQYLRRHAEHGTNDRMLEARVKVGLHHWNNGGRNGRRDALEEFERTLRVYERMSEEERAEMTTGRDAAAQAKFMMAEDIFERAAALSIDSSDAEELTKKTMAKMEAIDEARVAYEEVIVFGRPDWAIAALYRIGSGYQNFAETFRDSPVPSRLTYEQQEIYRGILEDRASMIEDKAVEMYREALATARRANWFNQYSRQAEVALADLRPREFRKPSEMRASPVFFRDGFMRSGFIKDVEDEDILGGLGSEEQAVNEAPEEVESEPAS</sequence>
<evidence type="ECO:0000256" key="6">
    <source>
        <dbReference type="SAM" id="SignalP"/>
    </source>
</evidence>
<dbReference type="PANTHER" id="PTHR45641">
    <property type="entry name" value="TETRATRICOPEPTIDE REPEAT PROTEIN (AFU_ORTHOLOGUE AFUA_6G03870)"/>
    <property type="match status" value="1"/>
</dbReference>
<organism evidence="7 8">
    <name type="scientific">Lujinxingia vulgaris</name>
    <dbReference type="NCBI Taxonomy" id="2600176"/>
    <lineage>
        <taxon>Bacteria</taxon>
        <taxon>Deltaproteobacteria</taxon>
        <taxon>Bradymonadales</taxon>
        <taxon>Lujinxingiaceae</taxon>
        <taxon>Lujinxingia</taxon>
    </lineage>
</organism>
<name>A0A5C6WYQ3_9DELT</name>
<reference evidence="7 8" key="1">
    <citation type="submission" date="2019-08" db="EMBL/GenBank/DDBJ databases">
        <title>Bradymonadales sp. TMQ2.</title>
        <authorList>
            <person name="Liang Q."/>
        </authorList>
    </citation>
    <scope>NUCLEOTIDE SEQUENCE [LARGE SCALE GENOMIC DNA]</scope>
    <source>
        <strain evidence="7 8">TMQ2</strain>
    </source>
</reference>
<dbReference type="Pfam" id="PF13424">
    <property type="entry name" value="TPR_12"/>
    <property type="match status" value="1"/>
</dbReference>
<evidence type="ECO:0000313" key="8">
    <source>
        <dbReference type="Proteomes" id="UP000321046"/>
    </source>
</evidence>
<keyword evidence="4" id="KW-0175">Coiled coil</keyword>
<dbReference type="SUPFAM" id="SSF48452">
    <property type="entry name" value="TPR-like"/>
    <property type="match status" value="3"/>
</dbReference>
<dbReference type="SMART" id="SM00028">
    <property type="entry name" value="TPR"/>
    <property type="match status" value="7"/>
</dbReference>
<evidence type="ECO:0000256" key="2">
    <source>
        <dbReference type="ARBA" id="ARBA00022803"/>
    </source>
</evidence>
<feature type="region of interest" description="Disordered" evidence="5">
    <location>
        <begin position="33"/>
        <end position="66"/>
    </location>
</feature>
<feature type="repeat" description="TPR" evidence="3">
    <location>
        <begin position="223"/>
        <end position="256"/>
    </location>
</feature>
<protein>
    <submittedName>
        <fullName evidence="7">Tetratricopeptide repeat protein</fullName>
    </submittedName>
</protein>
<dbReference type="Pfam" id="PF13432">
    <property type="entry name" value="TPR_16"/>
    <property type="match status" value="1"/>
</dbReference>
<dbReference type="AlphaFoldDB" id="A0A5C6WYQ3"/>
<dbReference type="EMBL" id="VOSL01000054">
    <property type="protein sequence ID" value="TXD34583.1"/>
    <property type="molecule type" value="Genomic_DNA"/>
</dbReference>
<dbReference type="OrthoDB" id="5476253at2"/>